<dbReference type="Gene3D" id="1.10.601.10">
    <property type="entry name" value="RNA Polymerase Primary Sigma Factor"/>
    <property type="match status" value="1"/>
</dbReference>
<evidence type="ECO:0000313" key="8">
    <source>
        <dbReference type="EMBL" id="AEQ20581.1"/>
    </source>
</evidence>
<keyword evidence="1 5" id="KW-0805">Transcription regulation</keyword>
<evidence type="ECO:0000256" key="5">
    <source>
        <dbReference type="RuleBase" id="RU362124"/>
    </source>
</evidence>
<feature type="domain" description="RNA polymerase sigma-70" evidence="7">
    <location>
        <begin position="239"/>
        <end position="265"/>
    </location>
</feature>
<organism evidence="8">
    <name type="scientific">uncultured bacterium CSLF42</name>
    <dbReference type="NCBI Taxonomy" id="1091574"/>
    <lineage>
        <taxon>Bacteria</taxon>
        <taxon>environmental samples</taxon>
    </lineage>
</organism>
<dbReference type="InterPro" id="IPR014284">
    <property type="entry name" value="RNA_pol_sigma-70_dom"/>
</dbReference>
<dbReference type="InterPro" id="IPR007627">
    <property type="entry name" value="RNA_pol_sigma70_r2"/>
</dbReference>
<protein>
    <recommendedName>
        <fullName evidence="5">RNA polymerase sigma factor</fullName>
    </recommendedName>
</protein>
<dbReference type="InterPro" id="IPR036388">
    <property type="entry name" value="WH-like_DNA-bd_sf"/>
</dbReference>
<evidence type="ECO:0000256" key="2">
    <source>
        <dbReference type="ARBA" id="ARBA00023082"/>
    </source>
</evidence>
<dbReference type="EMBL" id="JF429416">
    <property type="protein sequence ID" value="AEQ20581.1"/>
    <property type="molecule type" value="Genomic_DNA"/>
</dbReference>
<evidence type="ECO:0000256" key="4">
    <source>
        <dbReference type="ARBA" id="ARBA00023163"/>
    </source>
</evidence>
<comment type="similarity">
    <text evidence="5">Belongs to the sigma-70 factor family.</text>
</comment>
<dbReference type="PIRSF" id="PIRSF000770">
    <property type="entry name" value="RNA_pol_sigma-SigE/K"/>
    <property type="match status" value="1"/>
</dbReference>
<dbReference type="SUPFAM" id="SSF88659">
    <property type="entry name" value="Sigma3 and sigma4 domains of RNA polymerase sigma factors"/>
    <property type="match status" value="2"/>
</dbReference>
<dbReference type="InterPro" id="IPR013324">
    <property type="entry name" value="RNA_pol_sigma_r3/r4-like"/>
</dbReference>
<dbReference type="InterPro" id="IPR007624">
    <property type="entry name" value="RNA_pol_sigma70_r3"/>
</dbReference>
<dbReference type="InterPro" id="IPR050239">
    <property type="entry name" value="Sigma-70_RNA_pol_init_factors"/>
</dbReference>
<dbReference type="NCBIfam" id="TIGR02937">
    <property type="entry name" value="sigma70-ECF"/>
    <property type="match status" value="1"/>
</dbReference>
<dbReference type="Pfam" id="PF04545">
    <property type="entry name" value="Sigma70_r4"/>
    <property type="match status" value="1"/>
</dbReference>
<feature type="domain" description="RNA polymerase sigma-70" evidence="6">
    <location>
        <begin position="68"/>
        <end position="81"/>
    </location>
</feature>
<dbReference type="PANTHER" id="PTHR30603">
    <property type="entry name" value="RNA POLYMERASE SIGMA FACTOR RPO"/>
    <property type="match status" value="1"/>
</dbReference>
<accession>G4WVX9</accession>
<dbReference type="InterPro" id="IPR000943">
    <property type="entry name" value="RNA_pol_sigma70"/>
</dbReference>
<dbReference type="CDD" id="cd06171">
    <property type="entry name" value="Sigma70_r4"/>
    <property type="match status" value="1"/>
</dbReference>
<dbReference type="InterPro" id="IPR007630">
    <property type="entry name" value="RNA_pol_sigma70_r4"/>
</dbReference>
<dbReference type="Pfam" id="PF04539">
    <property type="entry name" value="Sigma70_r3"/>
    <property type="match status" value="1"/>
</dbReference>
<evidence type="ECO:0000259" key="7">
    <source>
        <dbReference type="PROSITE" id="PS00716"/>
    </source>
</evidence>
<dbReference type="PROSITE" id="PS00715">
    <property type="entry name" value="SIGMA70_1"/>
    <property type="match status" value="1"/>
</dbReference>
<dbReference type="InterPro" id="IPR013325">
    <property type="entry name" value="RNA_pol_sigma_r2"/>
</dbReference>
<keyword evidence="4 5" id="KW-0804">Transcription</keyword>
<dbReference type="Gene3D" id="1.10.10.10">
    <property type="entry name" value="Winged helix-like DNA-binding domain superfamily/Winged helix DNA-binding domain"/>
    <property type="match status" value="2"/>
</dbReference>
<comment type="function">
    <text evidence="5">Sigma factors are initiation factors that promote the attachment of RNA polymerase to specific initiation sites and are then released.</text>
</comment>
<keyword evidence="2 5" id="KW-0731">Sigma factor</keyword>
<dbReference type="GO" id="GO:0003677">
    <property type="term" value="F:DNA binding"/>
    <property type="evidence" value="ECO:0007669"/>
    <property type="project" value="UniProtKB-KW"/>
</dbReference>
<reference evidence="8" key="1">
    <citation type="journal article" date="2004" name="Appl. Environ. Microbiol.">
        <title>Long-chain N-acyltyrosine synthases from environmental DNA.</title>
        <authorList>
            <person name="Brady S.F."/>
            <person name="Chao C.J."/>
            <person name="Clardy J."/>
        </authorList>
    </citation>
    <scope>NUCLEOTIDE SEQUENCE</scope>
</reference>
<sequence>MVESLDAVSLYFRAIKDFPELSREAFNTLWHRARKGDKAAKKELVERNLRLVIPIAKKYYRPGLDFLDIIEEGNLGLMHAIDKFDPKKGFRFSTYGAYWIEQSIRRAIDEQSKTIRIPPHAWEALRRWLRQWDLLHGQLGRDPTLQEMAQKLHLSARQVKGILDAAEAARGIGSLEAPLDEDENLTIKDVISDDELYAPDRLISLFKLHDELDVALSQLPLRERQILEMRFGLNGENQTLEEVGKKLKVSRERIRQLEKRGLERLRRLAQRMGIV</sequence>
<dbReference type="GO" id="GO:0006352">
    <property type="term" value="P:DNA-templated transcription initiation"/>
    <property type="evidence" value="ECO:0007669"/>
    <property type="project" value="InterPro"/>
</dbReference>
<name>G4WVX9_9BACT</name>
<evidence type="ECO:0000256" key="1">
    <source>
        <dbReference type="ARBA" id="ARBA00023015"/>
    </source>
</evidence>
<keyword evidence="3 5" id="KW-0238">DNA-binding</keyword>
<reference evidence="8" key="2">
    <citation type="journal article" date="2011" name="J. Bacteriol.">
        <title>Long-chain N-acyl amino acid synthases are linked to the putative PEP-CTERM/exosortase protein-sorting system in Gram-negative bacteria.</title>
        <authorList>
            <person name="Craig J.W."/>
            <person name="Cherry M.A."/>
            <person name="Brady S.F."/>
        </authorList>
    </citation>
    <scope>NUCLEOTIDE SEQUENCE</scope>
</reference>
<dbReference type="PROSITE" id="PS00716">
    <property type="entry name" value="SIGMA70_2"/>
    <property type="match status" value="1"/>
</dbReference>
<dbReference type="PRINTS" id="PR00046">
    <property type="entry name" value="SIGMA70FCT"/>
</dbReference>
<dbReference type="SUPFAM" id="SSF88946">
    <property type="entry name" value="Sigma2 domain of RNA polymerase sigma factors"/>
    <property type="match status" value="1"/>
</dbReference>
<evidence type="ECO:0000259" key="6">
    <source>
        <dbReference type="PROSITE" id="PS00715"/>
    </source>
</evidence>
<proteinExistence type="inferred from homology"/>
<dbReference type="AlphaFoldDB" id="G4WVX9"/>
<dbReference type="GO" id="GO:0016987">
    <property type="term" value="F:sigma factor activity"/>
    <property type="evidence" value="ECO:0007669"/>
    <property type="project" value="UniProtKB-KW"/>
</dbReference>
<evidence type="ECO:0000256" key="3">
    <source>
        <dbReference type="ARBA" id="ARBA00023125"/>
    </source>
</evidence>
<dbReference type="PANTHER" id="PTHR30603:SF47">
    <property type="entry name" value="RNA POLYMERASE SIGMA FACTOR SIGD, CHLOROPLASTIC"/>
    <property type="match status" value="1"/>
</dbReference>
<dbReference type="Pfam" id="PF04542">
    <property type="entry name" value="Sigma70_r2"/>
    <property type="match status" value="1"/>
</dbReference>